<evidence type="ECO:0000313" key="2">
    <source>
        <dbReference type="Proteomes" id="UP000324101"/>
    </source>
</evidence>
<dbReference type="OrthoDB" id="3543128at2"/>
<organism evidence="1 2">
    <name type="scientific">Streptomyces venezuelae</name>
    <dbReference type="NCBI Taxonomy" id="54571"/>
    <lineage>
        <taxon>Bacteria</taxon>
        <taxon>Bacillati</taxon>
        <taxon>Actinomycetota</taxon>
        <taxon>Actinomycetes</taxon>
        <taxon>Kitasatosporales</taxon>
        <taxon>Streptomycetaceae</taxon>
        <taxon>Streptomyces</taxon>
    </lineage>
</organism>
<protein>
    <submittedName>
        <fullName evidence="1">Uncharacterized protein</fullName>
    </submittedName>
</protein>
<dbReference type="Proteomes" id="UP000324101">
    <property type="component" value="Chromosome"/>
</dbReference>
<proteinExistence type="predicted"/>
<dbReference type="EMBL" id="CP029189">
    <property type="protein sequence ID" value="QES55715.1"/>
    <property type="molecule type" value="Genomic_DNA"/>
</dbReference>
<name>A0A5P2DKN0_STRVZ</name>
<sequence length="93" mass="9907">MPSSAAEAIAGACAGRDGFEHVSVHPDALPHPILGFYLRADSLEEAESATLSLWCRAGSAVPELRAWEPVRAEGPLFRPDLEADPIPGLGWTE</sequence>
<reference evidence="1 2" key="1">
    <citation type="submission" date="2018-05" db="EMBL/GenBank/DDBJ databases">
        <title>Streptomyces venezuelae.</title>
        <authorList>
            <person name="Kim W."/>
            <person name="Lee N."/>
            <person name="Cho B.-K."/>
        </authorList>
    </citation>
    <scope>NUCLEOTIDE SEQUENCE [LARGE SCALE GENOMIC DNA]</scope>
    <source>
        <strain evidence="1 2">ATCC 21018</strain>
    </source>
</reference>
<accession>A0A5P2DKN0</accession>
<dbReference type="RefSeq" id="WP_150258398.1">
    <property type="nucleotide sequence ID" value="NZ_CP029189.1"/>
</dbReference>
<evidence type="ECO:0000313" key="1">
    <source>
        <dbReference type="EMBL" id="QES55715.1"/>
    </source>
</evidence>
<gene>
    <name evidence="1" type="ORF">DEJ51_17310</name>
</gene>
<dbReference type="AlphaFoldDB" id="A0A5P2DKN0"/>